<feature type="compositionally biased region" description="Basic and acidic residues" evidence="1">
    <location>
        <begin position="92"/>
        <end position="107"/>
    </location>
</feature>
<protein>
    <submittedName>
        <fullName evidence="2">Uncharacterized protein</fullName>
    </submittedName>
</protein>
<feature type="compositionally biased region" description="Basic and acidic residues" evidence="1">
    <location>
        <begin position="7"/>
        <end position="54"/>
    </location>
</feature>
<evidence type="ECO:0000256" key="1">
    <source>
        <dbReference type="SAM" id="MobiDB-lite"/>
    </source>
</evidence>
<organism evidence="2">
    <name type="scientific">Brassica cretica</name>
    <name type="common">Mustard</name>
    <dbReference type="NCBI Taxonomy" id="69181"/>
    <lineage>
        <taxon>Eukaryota</taxon>
        <taxon>Viridiplantae</taxon>
        <taxon>Streptophyta</taxon>
        <taxon>Embryophyta</taxon>
        <taxon>Tracheophyta</taxon>
        <taxon>Spermatophyta</taxon>
        <taxon>Magnoliopsida</taxon>
        <taxon>eudicotyledons</taxon>
        <taxon>Gunneridae</taxon>
        <taxon>Pentapetalae</taxon>
        <taxon>rosids</taxon>
        <taxon>malvids</taxon>
        <taxon>Brassicales</taxon>
        <taxon>Brassicaceae</taxon>
        <taxon>Brassiceae</taxon>
        <taxon>Brassica</taxon>
    </lineage>
</organism>
<comment type="caution">
    <text evidence="2">The sequence shown here is derived from an EMBL/GenBank/DDBJ whole genome shotgun (WGS) entry which is preliminary data.</text>
</comment>
<dbReference type="EMBL" id="QGKY02000164">
    <property type="protein sequence ID" value="KAF2594158.1"/>
    <property type="molecule type" value="Genomic_DNA"/>
</dbReference>
<sequence length="114" mass="13433">MESSTETTEKMGRRLGAREDAVRQTTRTEREDAVRQTTRTEIEDGARETTEKMGRRCRRSLRNGAVRQKIASERDGDSKRRDCLWFHRNPDQRRERQNRSGAMRECHVGASYQF</sequence>
<dbReference type="AlphaFoldDB" id="A0A8S9KKP7"/>
<gene>
    <name evidence="2" type="ORF">F2Q70_00043536</name>
</gene>
<accession>A0A8S9KKP7</accession>
<feature type="region of interest" description="Disordered" evidence="1">
    <location>
        <begin position="92"/>
        <end position="114"/>
    </location>
</feature>
<reference evidence="2" key="1">
    <citation type="submission" date="2019-12" db="EMBL/GenBank/DDBJ databases">
        <title>Genome sequencing and annotation of Brassica cretica.</title>
        <authorList>
            <person name="Studholme D.J."/>
            <person name="Sarris P.F."/>
        </authorList>
    </citation>
    <scope>NUCLEOTIDE SEQUENCE</scope>
    <source>
        <strain evidence="2">PFS-102/07</strain>
        <tissue evidence="2">Leaf</tissue>
    </source>
</reference>
<name>A0A8S9KKP7_BRACR</name>
<evidence type="ECO:0000313" key="2">
    <source>
        <dbReference type="EMBL" id="KAF2594158.1"/>
    </source>
</evidence>
<feature type="region of interest" description="Disordered" evidence="1">
    <location>
        <begin position="1"/>
        <end position="55"/>
    </location>
</feature>
<proteinExistence type="predicted"/>